<evidence type="ECO:0000256" key="1">
    <source>
        <dbReference type="SAM" id="Phobius"/>
    </source>
</evidence>
<sequence>MRGQRVRTTLIGLLLLLAGVCYSSWVLDYFLHSGLDPMRSFLSELASGHMPHRNVYVAGDVLTGTFALLAAAGLLMPPMLVRNRFSITAAVAIAVFGASTIADALMPIECLAGRDPGCPSESRGLLPQLHHFHALTSSLAVFGIFFAMGAASLAAWRRRDWPWLRFGGGLVFVIVVLATLWMLGADRLDGDYRLGLAQRIQVGGMSVWLAFWGVAVMRWRPATASPEPSDAVSGGTSS</sequence>
<keyword evidence="1" id="KW-1133">Transmembrane helix</keyword>
<gene>
    <name evidence="2" type="ORF">ACH46_18860</name>
</gene>
<dbReference type="AlphaFoldDB" id="A0A0N9MUA3"/>
<keyword evidence="1" id="KW-0812">Transmembrane</keyword>
<dbReference type="OrthoDB" id="3406108at2"/>
<feature type="transmembrane region" description="Helical" evidence="1">
    <location>
        <begin position="55"/>
        <end position="75"/>
    </location>
</feature>
<name>A0A0N9MUA3_9ACTN</name>
<dbReference type="EMBL" id="CP011853">
    <property type="protein sequence ID" value="ALG86179.1"/>
    <property type="molecule type" value="Genomic_DNA"/>
</dbReference>
<keyword evidence="3" id="KW-1185">Reference proteome</keyword>
<reference evidence="2 3" key="2">
    <citation type="journal article" date="2017" name="Int. J. Syst. Evol. Microbiol.">
        <title>Gordonia phthalatica sp. nov., a di-n-butyl phthalate-degrading bacterium isolated from activated sludge.</title>
        <authorList>
            <person name="Jin D."/>
            <person name="Kong X."/>
            <person name="Jia M."/>
            <person name="Yu X."/>
            <person name="Wang X."/>
            <person name="Zhuang X."/>
            <person name="Deng Y."/>
            <person name="Bai Z."/>
        </authorList>
    </citation>
    <scope>NUCLEOTIDE SEQUENCE [LARGE SCALE GENOMIC DNA]</scope>
    <source>
        <strain evidence="2 3">QH-11</strain>
    </source>
</reference>
<accession>A0A0N9MUA3</accession>
<evidence type="ECO:0000313" key="3">
    <source>
        <dbReference type="Proteomes" id="UP000063789"/>
    </source>
</evidence>
<dbReference type="InterPro" id="IPR009339">
    <property type="entry name" value="DUF998"/>
</dbReference>
<dbReference type="Pfam" id="PF06197">
    <property type="entry name" value="DUF998"/>
    <property type="match status" value="1"/>
</dbReference>
<evidence type="ECO:0000313" key="2">
    <source>
        <dbReference type="EMBL" id="ALG86179.1"/>
    </source>
</evidence>
<feature type="transmembrane region" description="Helical" evidence="1">
    <location>
        <begin position="196"/>
        <end position="217"/>
    </location>
</feature>
<reference evidence="3" key="1">
    <citation type="submission" date="2015-06" db="EMBL/GenBank/DDBJ databases">
        <title>Complete genome sequence and metabolic analysis of phthalate degradation pathway in Gordonia sp. QH-11.</title>
        <authorList>
            <person name="Jin D."/>
            <person name="Kong X."/>
            <person name="Bai Z."/>
        </authorList>
    </citation>
    <scope>NUCLEOTIDE SEQUENCE [LARGE SCALE GENOMIC DNA]</scope>
    <source>
        <strain evidence="3">QH-11</strain>
    </source>
</reference>
<feature type="transmembrane region" description="Helical" evidence="1">
    <location>
        <begin position="163"/>
        <end position="184"/>
    </location>
</feature>
<evidence type="ECO:0008006" key="4">
    <source>
        <dbReference type="Google" id="ProtNLM"/>
    </source>
</evidence>
<protein>
    <recommendedName>
        <fullName evidence="4">DUF998 domain-containing protein</fullName>
    </recommendedName>
</protein>
<dbReference type="Proteomes" id="UP000063789">
    <property type="component" value="Chromosome"/>
</dbReference>
<proteinExistence type="predicted"/>
<dbReference type="PATRIC" id="fig|1136941.3.peg.3859"/>
<feature type="transmembrane region" description="Helical" evidence="1">
    <location>
        <begin position="87"/>
        <end position="106"/>
    </location>
</feature>
<dbReference type="KEGG" id="goq:ACH46_18860"/>
<keyword evidence="1" id="KW-0472">Membrane</keyword>
<feature type="transmembrane region" description="Helical" evidence="1">
    <location>
        <begin position="132"/>
        <end position="156"/>
    </location>
</feature>
<dbReference type="RefSeq" id="WP_062394287.1">
    <property type="nucleotide sequence ID" value="NZ_CP011853.1"/>
</dbReference>
<dbReference type="STRING" id="1136941.ACH46_18860"/>
<organism evidence="2 3">
    <name type="scientific">Gordonia phthalatica</name>
    <dbReference type="NCBI Taxonomy" id="1136941"/>
    <lineage>
        <taxon>Bacteria</taxon>
        <taxon>Bacillati</taxon>
        <taxon>Actinomycetota</taxon>
        <taxon>Actinomycetes</taxon>
        <taxon>Mycobacteriales</taxon>
        <taxon>Gordoniaceae</taxon>
        <taxon>Gordonia</taxon>
    </lineage>
</organism>